<accession>A0A1V3NC28</accession>
<dbReference type="EMBL" id="MVBK01000104">
    <property type="protein sequence ID" value="OOG22326.1"/>
    <property type="molecule type" value="Genomic_DNA"/>
</dbReference>
<dbReference type="AlphaFoldDB" id="A0A1V3NC28"/>
<feature type="chain" id="PRO_5012030693" description="Lipid/polyisoprenoid-binding YceI-like domain-containing protein" evidence="1">
    <location>
        <begin position="33"/>
        <end position="173"/>
    </location>
</feature>
<protein>
    <recommendedName>
        <fullName evidence="4">Lipid/polyisoprenoid-binding YceI-like domain-containing protein</fullName>
    </recommendedName>
</protein>
<keyword evidence="1" id="KW-0732">Signal</keyword>
<gene>
    <name evidence="2" type="ORF">B1C78_15230</name>
</gene>
<dbReference type="STRING" id="108003.B1C78_15230"/>
<evidence type="ECO:0008006" key="4">
    <source>
        <dbReference type="Google" id="ProtNLM"/>
    </source>
</evidence>
<dbReference type="Proteomes" id="UP000189462">
    <property type="component" value="Unassembled WGS sequence"/>
</dbReference>
<proteinExistence type="predicted"/>
<comment type="caution">
    <text evidence="2">The sequence shown here is derived from an EMBL/GenBank/DDBJ whole genome shotgun (WGS) entry which is preliminary data.</text>
</comment>
<feature type="signal peptide" evidence="1">
    <location>
        <begin position="1"/>
        <end position="32"/>
    </location>
</feature>
<name>A0A1V3NC28_9GAMM</name>
<keyword evidence="3" id="KW-1185">Reference proteome</keyword>
<sequence>MKGREARMAIRCIRVLAGVVTLILMSVSAVHADAMQGTIDGEQRTWHILERQGQSSASFSEIGPDAVSFTVQGHRAERFETQGALSINFMLMNGQPMGGAEVAYFPGRRMFPHYNTNDAPGLELDEIVIDGDRARVSGRFRGEFVHVESMTAGEDPDNTIPVDVHFDVTALRQ</sequence>
<organism evidence="2 3">
    <name type="scientific">Thioalkalivibrio denitrificans</name>
    <dbReference type="NCBI Taxonomy" id="108003"/>
    <lineage>
        <taxon>Bacteria</taxon>
        <taxon>Pseudomonadati</taxon>
        <taxon>Pseudomonadota</taxon>
        <taxon>Gammaproteobacteria</taxon>
        <taxon>Chromatiales</taxon>
        <taxon>Ectothiorhodospiraceae</taxon>
        <taxon>Thioalkalivibrio</taxon>
    </lineage>
</organism>
<evidence type="ECO:0000313" key="2">
    <source>
        <dbReference type="EMBL" id="OOG22326.1"/>
    </source>
</evidence>
<evidence type="ECO:0000313" key="3">
    <source>
        <dbReference type="Proteomes" id="UP000189462"/>
    </source>
</evidence>
<evidence type="ECO:0000256" key="1">
    <source>
        <dbReference type="SAM" id="SignalP"/>
    </source>
</evidence>
<reference evidence="2 3" key="1">
    <citation type="submission" date="2017-02" db="EMBL/GenBank/DDBJ databases">
        <title>Genomic diversity within the haloalkaliphilic genus Thioalkalivibrio.</title>
        <authorList>
            <person name="Ahn A.-C."/>
            <person name="Meier-Kolthoff J."/>
            <person name="Overmars L."/>
            <person name="Richter M."/>
            <person name="Woyke T."/>
            <person name="Sorokin D.Y."/>
            <person name="Muyzer G."/>
        </authorList>
    </citation>
    <scope>NUCLEOTIDE SEQUENCE [LARGE SCALE GENOMIC DNA]</scope>
    <source>
        <strain evidence="2 3">ALJD</strain>
    </source>
</reference>